<dbReference type="Pfam" id="PF13649">
    <property type="entry name" value="Methyltransf_25"/>
    <property type="match status" value="1"/>
</dbReference>
<dbReference type="EMBL" id="LIXZ01000003">
    <property type="protein sequence ID" value="KPL60498.1"/>
    <property type="molecule type" value="Genomic_DNA"/>
</dbReference>
<gene>
    <name evidence="3" type="ORF">AM506_05045</name>
</gene>
<dbReference type="GO" id="GO:0032259">
    <property type="term" value="P:methylation"/>
    <property type="evidence" value="ECO:0007669"/>
    <property type="project" value="UniProtKB-KW"/>
</dbReference>
<evidence type="ECO:0000256" key="1">
    <source>
        <dbReference type="ARBA" id="ARBA00022679"/>
    </source>
</evidence>
<name>A0A0N8GH73_9BACI</name>
<dbReference type="OrthoDB" id="146133at2"/>
<evidence type="ECO:0000313" key="4">
    <source>
        <dbReference type="Proteomes" id="UP000050398"/>
    </source>
</evidence>
<sequence length="332" mass="38454">MIGEMVKVWRARTWMKKNVPFLYSWHAYVGYEMDLFEKFTKPASIQEVAVAQNIEMDLLEQWVEVGISIKHLKRVEDMKVTTRNRWKLPTSKKDPHSSGILLKEMMELHIPALLSYPQLLRNQTKQHFNSDVHGSTVAKTSILLERFAFPKVQKAIKKYNADSILDLGCGEGGYVKRIGERYPDKKMVGIEIHEAVAKAAEQSLKDFENIEIHCGDLHEYEPEQRFDMIMANNLFHYIDPSERLKFFEKASAWLGSEGVFFVLTPMQKSKHGKQFSSAFNSFFMTFQNLYPIPSQKEMETLAGKTHFKVESVEPIVKEGGWYVMIFRKNGSL</sequence>
<keyword evidence="3" id="KW-0489">Methyltransferase</keyword>
<dbReference type="eggNOG" id="COG4106">
    <property type="taxonomic scope" value="Bacteria"/>
</dbReference>
<dbReference type="PATRIC" id="fig|218284.4.peg.2120"/>
<dbReference type="Gene3D" id="3.40.50.150">
    <property type="entry name" value="Vaccinia Virus protein VP39"/>
    <property type="match status" value="1"/>
</dbReference>
<dbReference type="InterPro" id="IPR041698">
    <property type="entry name" value="Methyltransf_25"/>
</dbReference>
<dbReference type="CDD" id="cd02440">
    <property type="entry name" value="AdoMet_MTases"/>
    <property type="match status" value="1"/>
</dbReference>
<keyword evidence="1 3" id="KW-0808">Transferase</keyword>
<comment type="caution">
    <text evidence="3">The sequence shown here is derived from an EMBL/GenBank/DDBJ whole genome shotgun (WGS) entry which is preliminary data.</text>
</comment>
<dbReference type="GO" id="GO:0008168">
    <property type="term" value="F:methyltransferase activity"/>
    <property type="evidence" value="ECO:0007669"/>
    <property type="project" value="UniProtKB-KW"/>
</dbReference>
<reference evidence="3 4" key="1">
    <citation type="submission" date="2015-08" db="EMBL/GenBank/DDBJ databases">
        <title>Draft Genome Sequence of Bacillus vietnamensis UCD-SED5.</title>
        <authorList>
            <person name="Lee R.D."/>
            <person name="Jospin G."/>
            <person name="Lang J.M."/>
            <person name="Coil D.A."/>
            <person name="Eisen J.A."/>
        </authorList>
    </citation>
    <scope>NUCLEOTIDE SEQUENCE [LARGE SCALE GENOMIC DNA]</scope>
    <source>
        <strain evidence="3 4">UCD-SED5</strain>
    </source>
</reference>
<dbReference type="RefSeq" id="WP_060671409.1">
    <property type="nucleotide sequence ID" value="NZ_LIXZ01000003.1"/>
</dbReference>
<dbReference type="AlphaFoldDB" id="A0A0N8GH73"/>
<accession>A0A0N8GH73</accession>
<dbReference type="SUPFAM" id="SSF53335">
    <property type="entry name" value="S-adenosyl-L-methionine-dependent methyltransferases"/>
    <property type="match status" value="1"/>
</dbReference>
<evidence type="ECO:0000313" key="3">
    <source>
        <dbReference type="EMBL" id="KPL60498.1"/>
    </source>
</evidence>
<dbReference type="InterPro" id="IPR029063">
    <property type="entry name" value="SAM-dependent_MTases_sf"/>
</dbReference>
<evidence type="ECO:0000259" key="2">
    <source>
        <dbReference type="Pfam" id="PF13649"/>
    </source>
</evidence>
<dbReference type="Proteomes" id="UP000050398">
    <property type="component" value="Unassembled WGS sequence"/>
</dbReference>
<organism evidence="3 4">
    <name type="scientific">Rossellomorea vietnamensis</name>
    <dbReference type="NCBI Taxonomy" id="218284"/>
    <lineage>
        <taxon>Bacteria</taxon>
        <taxon>Bacillati</taxon>
        <taxon>Bacillota</taxon>
        <taxon>Bacilli</taxon>
        <taxon>Bacillales</taxon>
        <taxon>Bacillaceae</taxon>
        <taxon>Rossellomorea</taxon>
    </lineage>
</organism>
<protein>
    <submittedName>
        <fullName evidence="3">Methyltransferase type 12</fullName>
    </submittedName>
</protein>
<dbReference type="PANTHER" id="PTHR43861">
    <property type="entry name" value="TRANS-ACONITATE 2-METHYLTRANSFERASE-RELATED"/>
    <property type="match status" value="1"/>
</dbReference>
<proteinExistence type="predicted"/>
<feature type="domain" description="Methyltransferase" evidence="2">
    <location>
        <begin position="164"/>
        <end position="258"/>
    </location>
</feature>